<sequence>METYTVFKISRFYGGGRISSTVLNRMGKLEGFTIYDGRFGWAITDIAPTPNKIIMG</sequence>
<keyword evidence="2" id="KW-1185">Reference proteome</keyword>
<name>A0AAV1RWS7_9ROSI</name>
<dbReference type="Proteomes" id="UP001314170">
    <property type="component" value="Unassembled WGS sequence"/>
</dbReference>
<gene>
    <name evidence="1" type="ORF">DCAF_LOCUS14865</name>
</gene>
<dbReference type="EMBL" id="CAWUPB010001158">
    <property type="protein sequence ID" value="CAK7339789.1"/>
    <property type="molecule type" value="Genomic_DNA"/>
</dbReference>
<proteinExistence type="predicted"/>
<evidence type="ECO:0000313" key="2">
    <source>
        <dbReference type="Proteomes" id="UP001314170"/>
    </source>
</evidence>
<organism evidence="1 2">
    <name type="scientific">Dovyalis caffra</name>
    <dbReference type="NCBI Taxonomy" id="77055"/>
    <lineage>
        <taxon>Eukaryota</taxon>
        <taxon>Viridiplantae</taxon>
        <taxon>Streptophyta</taxon>
        <taxon>Embryophyta</taxon>
        <taxon>Tracheophyta</taxon>
        <taxon>Spermatophyta</taxon>
        <taxon>Magnoliopsida</taxon>
        <taxon>eudicotyledons</taxon>
        <taxon>Gunneridae</taxon>
        <taxon>Pentapetalae</taxon>
        <taxon>rosids</taxon>
        <taxon>fabids</taxon>
        <taxon>Malpighiales</taxon>
        <taxon>Salicaceae</taxon>
        <taxon>Flacourtieae</taxon>
        <taxon>Dovyalis</taxon>
    </lineage>
</organism>
<accession>A0AAV1RWS7</accession>
<reference evidence="1 2" key="1">
    <citation type="submission" date="2024-01" db="EMBL/GenBank/DDBJ databases">
        <authorList>
            <person name="Waweru B."/>
        </authorList>
    </citation>
    <scope>NUCLEOTIDE SEQUENCE [LARGE SCALE GENOMIC DNA]</scope>
</reference>
<dbReference type="AlphaFoldDB" id="A0AAV1RWS7"/>
<evidence type="ECO:0000313" key="1">
    <source>
        <dbReference type="EMBL" id="CAK7339789.1"/>
    </source>
</evidence>
<comment type="caution">
    <text evidence="1">The sequence shown here is derived from an EMBL/GenBank/DDBJ whole genome shotgun (WGS) entry which is preliminary data.</text>
</comment>
<protein>
    <submittedName>
        <fullName evidence="1">Uncharacterized protein</fullName>
    </submittedName>
</protein>